<comment type="caution">
    <text evidence="2">The sequence shown here is derived from an EMBL/GenBank/DDBJ whole genome shotgun (WGS) entry which is preliminary data.</text>
</comment>
<dbReference type="SUPFAM" id="SSF54665">
    <property type="entry name" value="CO dehydrogenase molybdoprotein N-domain-like"/>
    <property type="match status" value="1"/>
</dbReference>
<sequence>MTGDCDRELSPVTQESEVKKMDYDKVNRPIKRVDAYEKVTGKAKFAADLSFPNMLYGKVLRSKYPHARIVKINIEKALAYPGVEAIIRAEDIPNNEFGVIVQNQQVLARQQVLYIGDGIAVAAAETKEAAAKALELIEVEYKELPGIFDPEEAVKKDAPLVHSELEDNQVVHHRLRKGDTEKGFAQAEVILERKYTTQFVEHGYIEPESLVAVPHEYNTLVTIYG</sequence>
<feature type="non-terminal residue" evidence="2">
    <location>
        <position position="225"/>
    </location>
</feature>
<gene>
    <name evidence="2" type="ORF">S01H1_34699</name>
</gene>
<dbReference type="AlphaFoldDB" id="X0V2V0"/>
<dbReference type="InterPro" id="IPR016208">
    <property type="entry name" value="Ald_Oxase/xanthine_DH-like"/>
</dbReference>
<feature type="domain" description="Aldehyde oxidase/xanthine dehydrogenase a/b hammerhead" evidence="1">
    <location>
        <begin position="40"/>
        <end position="145"/>
    </location>
</feature>
<dbReference type="PANTHER" id="PTHR11908:SF157">
    <property type="entry name" value="XANTHINE DEHYDROGENASE SUBUNIT D-RELATED"/>
    <property type="match status" value="1"/>
</dbReference>
<dbReference type="SMART" id="SM01008">
    <property type="entry name" value="Ald_Xan_dh_C"/>
    <property type="match status" value="1"/>
</dbReference>
<dbReference type="InterPro" id="IPR000674">
    <property type="entry name" value="Ald_Oxase/Xan_DH_a/b"/>
</dbReference>
<dbReference type="GO" id="GO:0016491">
    <property type="term" value="F:oxidoreductase activity"/>
    <property type="evidence" value="ECO:0007669"/>
    <property type="project" value="InterPro"/>
</dbReference>
<proteinExistence type="predicted"/>
<dbReference type="GO" id="GO:0005506">
    <property type="term" value="F:iron ion binding"/>
    <property type="evidence" value="ECO:0007669"/>
    <property type="project" value="InterPro"/>
</dbReference>
<dbReference type="Gene3D" id="3.90.1170.50">
    <property type="entry name" value="Aldehyde oxidase/xanthine dehydrogenase, a/b hammerhead"/>
    <property type="match status" value="1"/>
</dbReference>
<dbReference type="PANTHER" id="PTHR11908">
    <property type="entry name" value="XANTHINE DEHYDROGENASE"/>
    <property type="match status" value="1"/>
</dbReference>
<dbReference type="InterPro" id="IPR008274">
    <property type="entry name" value="AldOxase/xan_DH_MoCoBD1"/>
</dbReference>
<protein>
    <recommendedName>
        <fullName evidence="1">Aldehyde oxidase/xanthine dehydrogenase a/b hammerhead domain-containing protein</fullName>
    </recommendedName>
</protein>
<evidence type="ECO:0000259" key="1">
    <source>
        <dbReference type="SMART" id="SM01008"/>
    </source>
</evidence>
<dbReference type="Pfam" id="PF02738">
    <property type="entry name" value="MoCoBD_1"/>
    <property type="match status" value="1"/>
</dbReference>
<dbReference type="Gene3D" id="3.30.365.10">
    <property type="entry name" value="Aldehyde oxidase/xanthine dehydrogenase, molybdopterin binding domain"/>
    <property type="match status" value="1"/>
</dbReference>
<dbReference type="EMBL" id="BARS01021626">
    <property type="protein sequence ID" value="GAG05747.1"/>
    <property type="molecule type" value="Genomic_DNA"/>
</dbReference>
<dbReference type="InterPro" id="IPR037165">
    <property type="entry name" value="AldOxase/xan_DH_Mopterin-bd_sf"/>
</dbReference>
<dbReference type="Pfam" id="PF01315">
    <property type="entry name" value="Ald_Xan_dh_C"/>
    <property type="match status" value="1"/>
</dbReference>
<accession>X0V2V0</accession>
<evidence type="ECO:0000313" key="2">
    <source>
        <dbReference type="EMBL" id="GAG05747.1"/>
    </source>
</evidence>
<dbReference type="SUPFAM" id="SSF56003">
    <property type="entry name" value="Molybdenum cofactor-binding domain"/>
    <property type="match status" value="1"/>
</dbReference>
<name>X0V2V0_9ZZZZ</name>
<dbReference type="InterPro" id="IPR036856">
    <property type="entry name" value="Ald_Oxase/Xan_DH_a/b_sf"/>
</dbReference>
<reference evidence="2" key="1">
    <citation type="journal article" date="2014" name="Front. Microbiol.">
        <title>High frequency of phylogenetically diverse reductive dehalogenase-homologous genes in deep subseafloor sedimentary metagenomes.</title>
        <authorList>
            <person name="Kawai M."/>
            <person name="Futagami T."/>
            <person name="Toyoda A."/>
            <person name="Takaki Y."/>
            <person name="Nishi S."/>
            <person name="Hori S."/>
            <person name="Arai W."/>
            <person name="Tsubouchi T."/>
            <person name="Morono Y."/>
            <person name="Uchiyama I."/>
            <person name="Ito T."/>
            <person name="Fujiyama A."/>
            <person name="Inagaki F."/>
            <person name="Takami H."/>
        </authorList>
    </citation>
    <scope>NUCLEOTIDE SEQUENCE</scope>
    <source>
        <strain evidence="2">Expedition CK06-06</strain>
    </source>
</reference>
<organism evidence="2">
    <name type="scientific">marine sediment metagenome</name>
    <dbReference type="NCBI Taxonomy" id="412755"/>
    <lineage>
        <taxon>unclassified sequences</taxon>
        <taxon>metagenomes</taxon>
        <taxon>ecological metagenomes</taxon>
    </lineage>
</organism>